<evidence type="ECO:0000256" key="3">
    <source>
        <dbReference type="PROSITE-ProRule" id="PRU00023"/>
    </source>
</evidence>
<dbReference type="Pfam" id="PF12796">
    <property type="entry name" value="Ank_2"/>
    <property type="match status" value="2"/>
</dbReference>
<evidence type="ECO:0000256" key="2">
    <source>
        <dbReference type="ARBA" id="ARBA00023043"/>
    </source>
</evidence>
<dbReference type="eggNOG" id="KOG4177">
    <property type="taxonomic scope" value="Eukaryota"/>
</dbReference>
<accession>A0A1X7VGR3</accession>
<dbReference type="Gene3D" id="1.25.40.20">
    <property type="entry name" value="Ankyrin repeat-containing domain"/>
    <property type="match status" value="3"/>
</dbReference>
<organism evidence="5">
    <name type="scientific">Amphimedon queenslandica</name>
    <name type="common">Sponge</name>
    <dbReference type="NCBI Taxonomy" id="400682"/>
    <lineage>
        <taxon>Eukaryota</taxon>
        <taxon>Metazoa</taxon>
        <taxon>Porifera</taxon>
        <taxon>Demospongiae</taxon>
        <taxon>Heteroscleromorpha</taxon>
        <taxon>Haplosclerida</taxon>
        <taxon>Niphatidae</taxon>
        <taxon>Amphimedon</taxon>
    </lineage>
</organism>
<evidence type="ECO:0000313" key="5">
    <source>
        <dbReference type="EnsemblMetazoa" id="Aqu2.1.38657_001"/>
    </source>
</evidence>
<reference evidence="6" key="1">
    <citation type="journal article" date="2010" name="Nature">
        <title>The Amphimedon queenslandica genome and the evolution of animal complexity.</title>
        <authorList>
            <person name="Srivastava M."/>
            <person name="Simakov O."/>
            <person name="Chapman J."/>
            <person name="Fahey B."/>
            <person name="Gauthier M.E."/>
            <person name="Mitros T."/>
            <person name="Richards G.S."/>
            <person name="Conaco C."/>
            <person name="Dacre M."/>
            <person name="Hellsten U."/>
            <person name="Larroux C."/>
            <person name="Putnam N.H."/>
            <person name="Stanke M."/>
            <person name="Adamska M."/>
            <person name="Darling A."/>
            <person name="Degnan S.M."/>
            <person name="Oakley T.H."/>
            <person name="Plachetzki D.C."/>
            <person name="Zhai Y."/>
            <person name="Adamski M."/>
            <person name="Calcino A."/>
            <person name="Cummins S.F."/>
            <person name="Goodstein D.M."/>
            <person name="Harris C."/>
            <person name="Jackson D.J."/>
            <person name="Leys S.P."/>
            <person name="Shu S."/>
            <person name="Woodcroft B.J."/>
            <person name="Vervoort M."/>
            <person name="Kosik K.S."/>
            <person name="Manning G."/>
            <person name="Degnan B.M."/>
            <person name="Rokhsar D.S."/>
        </authorList>
    </citation>
    <scope>NUCLEOTIDE SEQUENCE [LARGE SCALE GENOMIC DNA]</scope>
</reference>
<dbReference type="PANTHER" id="PTHR24198:SF165">
    <property type="entry name" value="ANKYRIN REPEAT-CONTAINING PROTEIN-RELATED"/>
    <property type="match status" value="1"/>
</dbReference>
<dbReference type="KEGG" id="aqu:105316871"/>
<dbReference type="EnsemblMetazoa" id="XM_011412120.2">
    <property type="protein sequence ID" value="XP_011410422.1"/>
    <property type="gene ID" value="LOC105316871"/>
</dbReference>
<feature type="repeat" description="ANK" evidence="3">
    <location>
        <begin position="223"/>
        <end position="255"/>
    </location>
</feature>
<keyword evidence="2 3" id="KW-0040">ANK repeat</keyword>
<protein>
    <submittedName>
        <fullName evidence="5">Uncharacterized protein</fullName>
    </submittedName>
</protein>
<keyword evidence="1" id="KW-0677">Repeat</keyword>
<feature type="repeat" description="ANK" evidence="3">
    <location>
        <begin position="90"/>
        <end position="123"/>
    </location>
</feature>
<dbReference type="EnsemblMetazoa" id="Aqu2.1.38657_001">
    <property type="protein sequence ID" value="Aqu2.1.38657_001"/>
    <property type="gene ID" value="Aqu2.1.38657"/>
</dbReference>
<dbReference type="PANTHER" id="PTHR24198">
    <property type="entry name" value="ANKYRIN REPEAT AND PROTEIN KINASE DOMAIN-CONTAINING PROTEIN"/>
    <property type="match status" value="1"/>
</dbReference>
<dbReference type="SMART" id="SM00248">
    <property type="entry name" value="ANK"/>
    <property type="match status" value="8"/>
</dbReference>
<feature type="repeat" description="ANK" evidence="3">
    <location>
        <begin position="56"/>
        <end position="80"/>
    </location>
</feature>
<gene>
    <name evidence="5" type="primary">105316871</name>
</gene>
<sequence length="437" mass="47866">MDTATKLFMNNGLTATKKGLGNAVMEKSLRLAADRGNLDEVKVLMKAGALITRDQNGLTALHKAARKGHNNVTQYLLSTGKVKINAGDKYGWTPLHWASWNGHPSTVAQLSERKTCNVNATDKSGSNPLHCAALQGHHAVIKELLLAKCDPNVQRKDGWSPLHLAVWNEKEDIVHELLIGKAAVSVATLNGEGPLHLAAKRGYTGIALELLDSGAPIDMQDEYGNTALHYAASNGHREIVQILMSNDCRINVRNKEGRTPMDLALSQGNNEIIGLLTGLKNSSPLLLSSPTSSTSSLTCSFCGDIKDLIQRIEPNCTLRHTDLKTFQWSSDEGKTFADQIDSLLSSSSPTKECCGDGLWQKKAQEAQEDVVYKCQKRIEEIERQCAQKVNKIERECSERLLLARMMRSDSNLSSGRIPSAPLSRRKGDKHKLSVISL</sequence>
<dbReference type="InParanoid" id="A0A1X7VGR3"/>
<dbReference type="STRING" id="400682.A0A1X7VGR3"/>
<feature type="repeat" description="ANK" evidence="3">
    <location>
        <begin position="157"/>
        <end position="189"/>
    </location>
</feature>
<evidence type="ECO:0000256" key="4">
    <source>
        <dbReference type="SAM" id="MobiDB-lite"/>
    </source>
</evidence>
<dbReference type="InterPro" id="IPR002110">
    <property type="entry name" value="Ankyrin_rpt"/>
</dbReference>
<dbReference type="OrthoDB" id="424503at2759"/>
<dbReference type="SUPFAM" id="SSF48403">
    <property type="entry name" value="Ankyrin repeat"/>
    <property type="match status" value="1"/>
</dbReference>
<dbReference type="InterPro" id="IPR036770">
    <property type="entry name" value="Ankyrin_rpt-contain_sf"/>
</dbReference>
<evidence type="ECO:0000313" key="6">
    <source>
        <dbReference type="Proteomes" id="UP000007879"/>
    </source>
</evidence>
<evidence type="ECO:0000256" key="1">
    <source>
        <dbReference type="ARBA" id="ARBA00022737"/>
    </source>
</evidence>
<name>A0A1X7VGR3_AMPQE</name>
<dbReference type="PROSITE" id="PS50088">
    <property type="entry name" value="ANK_REPEAT"/>
    <property type="match status" value="6"/>
</dbReference>
<proteinExistence type="predicted"/>
<dbReference type="AlphaFoldDB" id="A0A1X7VGR3"/>
<keyword evidence="6" id="KW-1185">Reference proteome</keyword>
<reference evidence="5" key="2">
    <citation type="submission" date="2017-05" db="UniProtKB">
        <authorList>
            <consortium name="EnsemblMetazoa"/>
        </authorList>
    </citation>
    <scope>IDENTIFICATION</scope>
</reference>
<feature type="repeat" description="ANK" evidence="3">
    <location>
        <begin position="190"/>
        <end position="222"/>
    </location>
</feature>
<feature type="repeat" description="ANK" evidence="3">
    <location>
        <begin position="124"/>
        <end position="156"/>
    </location>
</feature>
<dbReference type="PROSITE" id="PS50297">
    <property type="entry name" value="ANK_REP_REGION"/>
    <property type="match status" value="4"/>
</dbReference>
<dbReference type="Pfam" id="PF00023">
    <property type="entry name" value="Ank"/>
    <property type="match status" value="2"/>
</dbReference>
<dbReference type="Proteomes" id="UP000007879">
    <property type="component" value="Unassembled WGS sequence"/>
</dbReference>
<feature type="region of interest" description="Disordered" evidence="4">
    <location>
        <begin position="411"/>
        <end position="430"/>
    </location>
</feature>